<reference evidence="1 2" key="1">
    <citation type="submission" date="2019-03" db="EMBL/GenBank/DDBJ databases">
        <title>Genome Sequencing and Assembly of Various Microbes Isolated from Partially Reclaimed Soil and Acid Mine Drainage (AMD) Site.</title>
        <authorList>
            <person name="Steinbock B."/>
            <person name="Bechtold R."/>
            <person name="Sevigny J.L."/>
            <person name="Thomas D."/>
            <person name="Cuthill L.R."/>
            <person name="Aveiro Johannsen E.J."/>
            <person name="Thomas K."/>
            <person name="Ghosh A."/>
        </authorList>
    </citation>
    <scope>NUCLEOTIDE SEQUENCE [LARGE SCALE GENOMIC DNA]</scope>
    <source>
        <strain evidence="1 2">S-A1</strain>
    </source>
</reference>
<dbReference type="GO" id="GO:0000287">
    <property type="term" value="F:magnesium ion binding"/>
    <property type="evidence" value="ECO:0007669"/>
    <property type="project" value="InterPro"/>
</dbReference>
<sequence length="229" mass="25989">MRRTTSAEASHFTVTQIFGYDSAVKVEASIDPISLQTDPERKKTFQSALAEAVKVNTDRIFTGDVKAEITWFVPEERRYNTHLVADIDNIIKPLFDAVTGPNGIMIDDNQVQQVAASWLDVQPDEHKFWMRVTALDSDEFIKRKSLRFVDFGRPYGCMLLPSGPDFLKPILVGNFARAIHHYQEQIANGVEPAVAKRVMPIQRSYPLARLKGFEVETYASSQVRQWPDS</sequence>
<accession>A0A4R5XN56</accession>
<dbReference type="Gene3D" id="3.30.1330.70">
    <property type="entry name" value="Holliday junction resolvase RusA"/>
    <property type="match status" value="1"/>
</dbReference>
<evidence type="ECO:0000313" key="1">
    <source>
        <dbReference type="EMBL" id="TDL32275.1"/>
    </source>
</evidence>
<comment type="caution">
    <text evidence="1">The sequence shown here is derived from an EMBL/GenBank/DDBJ whole genome shotgun (WGS) entry which is preliminary data.</text>
</comment>
<dbReference type="OrthoDB" id="8478301at2"/>
<evidence type="ECO:0000313" key="2">
    <source>
        <dbReference type="Proteomes" id="UP000294621"/>
    </source>
</evidence>
<dbReference type="Pfam" id="PF05866">
    <property type="entry name" value="RusA"/>
    <property type="match status" value="1"/>
</dbReference>
<dbReference type="AlphaFoldDB" id="A0A4R5XN56"/>
<dbReference type="GO" id="GO:0006310">
    <property type="term" value="P:DNA recombination"/>
    <property type="evidence" value="ECO:0007669"/>
    <property type="project" value="InterPro"/>
</dbReference>
<dbReference type="GO" id="GO:0006281">
    <property type="term" value="P:DNA repair"/>
    <property type="evidence" value="ECO:0007669"/>
    <property type="project" value="InterPro"/>
</dbReference>
<protein>
    <submittedName>
        <fullName evidence="1">RusA family crossover junction endodeoxyribonuclease</fullName>
    </submittedName>
</protein>
<dbReference type="SUPFAM" id="SSF103084">
    <property type="entry name" value="Holliday junction resolvase RusA"/>
    <property type="match status" value="1"/>
</dbReference>
<dbReference type="Proteomes" id="UP000294621">
    <property type="component" value="Unassembled WGS sequence"/>
</dbReference>
<dbReference type="RefSeq" id="WP_133351897.1">
    <property type="nucleotide sequence ID" value="NZ_SMZQ01000014.1"/>
</dbReference>
<proteinExistence type="predicted"/>
<dbReference type="EMBL" id="SMZQ01000014">
    <property type="protein sequence ID" value="TDL32275.1"/>
    <property type="molecule type" value="Genomic_DNA"/>
</dbReference>
<organism evidence="1 2">
    <name type="scientific">Arthrobacter nitrophenolicus</name>
    <dbReference type="NCBI Taxonomy" id="683150"/>
    <lineage>
        <taxon>Bacteria</taxon>
        <taxon>Bacillati</taxon>
        <taxon>Actinomycetota</taxon>
        <taxon>Actinomycetes</taxon>
        <taxon>Micrococcales</taxon>
        <taxon>Micrococcaceae</taxon>
        <taxon>Arthrobacter</taxon>
    </lineage>
</organism>
<name>A0A4R5XN56_9MICC</name>
<dbReference type="InterPro" id="IPR008822">
    <property type="entry name" value="Endonuclease_RusA-like"/>
</dbReference>
<dbReference type="InterPro" id="IPR036614">
    <property type="entry name" value="RusA-like_sf"/>
</dbReference>
<gene>
    <name evidence="1" type="ORF">E2R57_19535</name>
</gene>